<evidence type="ECO:0000313" key="3">
    <source>
        <dbReference type="EMBL" id="KAK1771109.1"/>
    </source>
</evidence>
<keyword evidence="1" id="KW-1133">Transmembrane helix</keyword>
<keyword evidence="4" id="KW-1185">Reference proteome</keyword>
<feature type="transmembrane region" description="Helical" evidence="1">
    <location>
        <begin position="28"/>
        <end position="52"/>
    </location>
</feature>
<evidence type="ECO:0000256" key="1">
    <source>
        <dbReference type="SAM" id="Phobius"/>
    </source>
</evidence>
<protein>
    <recommendedName>
        <fullName evidence="5">Cytochrome c oxidase subunit 1</fullName>
    </recommendedName>
</protein>
<keyword evidence="2" id="KW-0732">Signal</keyword>
<comment type="caution">
    <text evidence="3">The sequence shown here is derived from an EMBL/GenBank/DDBJ whole genome shotgun (WGS) entry which is preliminary data.</text>
</comment>
<organism evidence="3 4">
    <name type="scientific">Phialemonium atrogriseum</name>
    <dbReference type="NCBI Taxonomy" id="1093897"/>
    <lineage>
        <taxon>Eukaryota</taxon>
        <taxon>Fungi</taxon>
        <taxon>Dikarya</taxon>
        <taxon>Ascomycota</taxon>
        <taxon>Pezizomycotina</taxon>
        <taxon>Sordariomycetes</taxon>
        <taxon>Sordariomycetidae</taxon>
        <taxon>Cephalothecales</taxon>
        <taxon>Cephalothecaceae</taxon>
        <taxon>Phialemonium</taxon>
    </lineage>
</organism>
<proteinExistence type="predicted"/>
<sequence length="87" mass="9667">MWLPTGCCLFLLLPGMTRDITCHSSQPIAHLSCLHMLLGPFTIFTISTIFLGGIITGYPYQASAVTTDNISVMTVVFILLWRTFLNE</sequence>
<dbReference type="AlphaFoldDB" id="A0AAJ0C9H5"/>
<evidence type="ECO:0000256" key="2">
    <source>
        <dbReference type="SAM" id="SignalP"/>
    </source>
</evidence>
<feature type="signal peptide" evidence="2">
    <location>
        <begin position="1"/>
        <end position="19"/>
    </location>
</feature>
<accession>A0AAJ0C9H5</accession>
<reference evidence="3" key="1">
    <citation type="submission" date="2023-06" db="EMBL/GenBank/DDBJ databases">
        <title>Genome-scale phylogeny and comparative genomics of the fungal order Sordariales.</title>
        <authorList>
            <consortium name="Lawrence Berkeley National Laboratory"/>
            <person name="Hensen N."/>
            <person name="Bonometti L."/>
            <person name="Westerberg I."/>
            <person name="Brannstrom I.O."/>
            <person name="Guillou S."/>
            <person name="Cros-Aarteil S."/>
            <person name="Calhoun S."/>
            <person name="Haridas S."/>
            <person name="Kuo A."/>
            <person name="Mondo S."/>
            <person name="Pangilinan J."/>
            <person name="Riley R."/>
            <person name="Labutti K."/>
            <person name="Andreopoulos B."/>
            <person name="Lipzen A."/>
            <person name="Chen C."/>
            <person name="Yanf M."/>
            <person name="Daum C."/>
            <person name="Ng V."/>
            <person name="Clum A."/>
            <person name="Steindorff A."/>
            <person name="Ohm R."/>
            <person name="Martin F."/>
            <person name="Silar P."/>
            <person name="Natvig D."/>
            <person name="Lalanne C."/>
            <person name="Gautier V."/>
            <person name="Ament-Velasquez S.L."/>
            <person name="Kruys A."/>
            <person name="Hutchinson M.I."/>
            <person name="Powell A.J."/>
            <person name="Barry K."/>
            <person name="Miller A.N."/>
            <person name="Grigoriev I.V."/>
            <person name="Debuchy R."/>
            <person name="Gladieux P."/>
            <person name="Thoren M.H."/>
            <person name="Johannesson H."/>
        </authorList>
    </citation>
    <scope>NUCLEOTIDE SEQUENCE</scope>
    <source>
        <strain evidence="3">8032-3</strain>
    </source>
</reference>
<dbReference type="EMBL" id="MU838999">
    <property type="protein sequence ID" value="KAK1771109.1"/>
    <property type="molecule type" value="Genomic_DNA"/>
</dbReference>
<dbReference type="RefSeq" id="XP_060287322.1">
    <property type="nucleotide sequence ID" value="XM_060426932.1"/>
</dbReference>
<keyword evidence="1" id="KW-0472">Membrane</keyword>
<evidence type="ECO:0008006" key="5">
    <source>
        <dbReference type="Google" id="ProtNLM"/>
    </source>
</evidence>
<keyword evidence="1" id="KW-0812">Transmembrane</keyword>
<feature type="transmembrane region" description="Helical" evidence="1">
    <location>
        <begin position="64"/>
        <end position="84"/>
    </location>
</feature>
<feature type="chain" id="PRO_5042463531" description="Cytochrome c oxidase subunit 1" evidence="2">
    <location>
        <begin position="20"/>
        <end position="87"/>
    </location>
</feature>
<dbReference type="Proteomes" id="UP001244011">
    <property type="component" value="Unassembled WGS sequence"/>
</dbReference>
<gene>
    <name evidence="3" type="ORF">QBC33DRAFT_526866</name>
</gene>
<evidence type="ECO:0000313" key="4">
    <source>
        <dbReference type="Proteomes" id="UP001244011"/>
    </source>
</evidence>
<name>A0AAJ0C9H5_9PEZI</name>
<dbReference type="GeneID" id="85310119"/>